<dbReference type="AlphaFoldDB" id="A0A9P6YPT1"/>
<dbReference type="EMBL" id="JAANIU010004696">
    <property type="protein sequence ID" value="KAG1553809.1"/>
    <property type="molecule type" value="Genomic_DNA"/>
</dbReference>
<gene>
    <name evidence="1" type="ORF">G6F50_013033</name>
</gene>
<evidence type="ECO:0000313" key="1">
    <source>
        <dbReference type="EMBL" id="KAG1553809.1"/>
    </source>
</evidence>
<evidence type="ECO:0000313" key="2">
    <source>
        <dbReference type="Proteomes" id="UP000740926"/>
    </source>
</evidence>
<dbReference type="Proteomes" id="UP000740926">
    <property type="component" value="Unassembled WGS sequence"/>
</dbReference>
<proteinExistence type="predicted"/>
<name>A0A9P6YPT1_9FUNG</name>
<reference evidence="1 2" key="1">
    <citation type="journal article" date="2020" name="Microb. Genom.">
        <title>Genetic diversity of clinical and environmental Mucorales isolates obtained from an investigation of mucormycosis cases among solid organ transplant recipients.</title>
        <authorList>
            <person name="Nguyen M.H."/>
            <person name="Kaul D."/>
            <person name="Muto C."/>
            <person name="Cheng S.J."/>
            <person name="Richter R.A."/>
            <person name="Bruno V.M."/>
            <person name="Liu G."/>
            <person name="Beyhan S."/>
            <person name="Sundermann A.J."/>
            <person name="Mounaud S."/>
            <person name="Pasculle A.W."/>
            <person name="Nierman W.C."/>
            <person name="Driscoll E."/>
            <person name="Cumbie R."/>
            <person name="Clancy C.J."/>
            <person name="Dupont C.L."/>
        </authorList>
    </citation>
    <scope>NUCLEOTIDE SEQUENCE [LARGE SCALE GENOMIC DNA]</scope>
    <source>
        <strain evidence="1 2">GL24</strain>
    </source>
</reference>
<protein>
    <submittedName>
        <fullName evidence="1">Uncharacterized protein</fullName>
    </submittedName>
</protein>
<comment type="caution">
    <text evidence="1">The sequence shown here is derived from an EMBL/GenBank/DDBJ whole genome shotgun (WGS) entry which is preliminary data.</text>
</comment>
<organism evidence="1 2">
    <name type="scientific">Rhizopus delemar</name>
    <dbReference type="NCBI Taxonomy" id="936053"/>
    <lineage>
        <taxon>Eukaryota</taxon>
        <taxon>Fungi</taxon>
        <taxon>Fungi incertae sedis</taxon>
        <taxon>Mucoromycota</taxon>
        <taxon>Mucoromycotina</taxon>
        <taxon>Mucoromycetes</taxon>
        <taxon>Mucorales</taxon>
        <taxon>Mucorineae</taxon>
        <taxon>Rhizopodaceae</taxon>
        <taxon>Rhizopus</taxon>
    </lineage>
</organism>
<keyword evidence="2" id="KW-1185">Reference proteome</keyword>
<accession>A0A9P6YPT1</accession>
<sequence length="323" mass="34797">MPPLALHLRRLTQRQFDRIAGGHGVVPQAFRDLRIGFQIALHGLLEQGFFRSEGRVEAWRGNTAANAGFQLAQRRGFSLTTRWLAPYICTDRYITGEALPTVSRPPVCPIGPDSSSKGFLCEPLFHSGRTARFRPPARLCPAGAGDDRLYLYRHRDLARRTAATDRRRARCQRVAGRPDGHRLCAGFATGGHSVDDRHPRLAAPQRPAADHRRLPGLQFGHGPVIPLRSDLGGAILCRRGGGAGLEPAGRLCAAHGRPLPARPGDGACHGGHTHRLVPGRAAGHLAGIRGGLARGVLDHVRIDVGADRVGAGQGARLPRPVRS</sequence>